<name>A0A1E5QH62_9CYAN</name>
<dbReference type="PROSITE" id="PS51782">
    <property type="entry name" value="LYSM"/>
    <property type="match status" value="2"/>
</dbReference>
<dbReference type="SUPFAM" id="SSF51261">
    <property type="entry name" value="Duplicated hybrid motif"/>
    <property type="match status" value="1"/>
</dbReference>
<evidence type="ECO:0000259" key="2">
    <source>
        <dbReference type="PROSITE" id="PS51782"/>
    </source>
</evidence>
<feature type="region of interest" description="Disordered" evidence="1">
    <location>
        <begin position="58"/>
        <end position="80"/>
    </location>
</feature>
<evidence type="ECO:0000256" key="1">
    <source>
        <dbReference type="SAM" id="MobiDB-lite"/>
    </source>
</evidence>
<comment type="caution">
    <text evidence="3">The sequence shown here is derived from an EMBL/GenBank/DDBJ whole genome shotgun (WGS) entry which is preliminary data.</text>
</comment>
<feature type="compositionally biased region" description="Low complexity" evidence="1">
    <location>
        <begin position="663"/>
        <end position="685"/>
    </location>
</feature>
<dbReference type="Gene3D" id="2.70.70.10">
    <property type="entry name" value="Glucose Permease (Domain IIA)"/>
    <property type="match status" value="1"/>
</dbReference>
<evidence type="ECO:0000313" key="3">
    <source>
        <dbReference type="EMBL" id="OEJ74030.1"/>
    </source>
</evidence>
<dbReference type="STRING" id="1781255.BH720_16510"/>
<dbReference type="CDD" id="cd12797">
    <property type="entry name" value="M23_peptidase"/>
    <property type="match status" value="1"/>
</dbReference>
<feature type="domain" description="LysM" evidence="2">
    <location>
        <begin position="476"/>
        <end position="520"/>
    </location>
</feature>
<feature type="compositionally biased region" description="Low complexity" evidence="1">
    <location>
        <begin position="573"/>
        <end position="585"/>
    </location>
</feature>
<dbReference type="CDD" id="cd00118">
    <property type="entry name" value="LysM"/>
    <property type="match status" value="2"/>
</dbReference>
<accession>A0A1E5QH62</accession>
<proteinExistence type="predicted"/>
<feature type="region of interest" description="Disordered" evidence="1">
    <location>
        <begin position="1"/>
        <end position="23"/>
    </location>
</feature>
<feature type="domain" description="LysM" evidence="2">
    <location>
        <begin position="318"/>
        <end position="362"/>
    </location>
</feature>
<dbReference type="Pfam" id="PF01476">
    <property type="entry name" value="LysM"/>
    <property type="match status" value="2"/>
</dbReference>
<dbReference type="PANTHER" id="PTHR21666:SF270">
    <property type="entry name" value="MUREIN HYDROLASE ACTIVATOR ENVC"/>
    <property type="match status" value="1"/>
</dbReference>
<feature type="region of interest" description="Disordered" evidence="1">
    <location>
        <begin position="194"/>
        <end position="215"/>
    </location>
</feature>
<dbReference type="EMBL" id="MJGC01000074">
    <property type="protein sequence ID" value="OEJ74030.1"/>
    <property type="molecule type" value="Genomic_DNA"/>
</dbReference>
<dbReference type="InterPro" id="IPR016047">
    <property type="entry name" value="M23ase_b-sheet_dom"/>
</dbReference>
<dbReference type="InterPro" id="IPR018392">
    <property type="entry name" value="LysM"/>
</dbReference>
<feature type="region of interest" description="Disordered" evidence="1">
    <location>
        <begin position="618"/>
        <end position="686"/>
    </location>
</feature>
<protein>
    <recommendedName>
        <fullName evidence="2">LysM domain-containing protein</fullName>
    </recommendedName>
</protein>
<dbReference type="GO" id="GO:0004222">
    <property type="term" value="F:metalloendopeptidase activity"/>
    <property type="evidence" value="ECO:0007669"/>
    <property type="project" value="TreeGrafter"/>
</dbReference>
<dbReference type="SUPFAM" id="SSF54106">
    <property type="entry name" value="LysM domain"/>
    <property type="match status" value="2"/>
</dbReference>
<dbReference type="AlphaFoldDB" id="A0A1E5QH62"/>
<dbReference type="InterPro" id="IPR036779">
    <property type="entry name" value="LysM_dom_sf"/>
</dbReference>
<dbReference type="InterPro" id="IPR050570">
    <property type="entry name" value="Cell_wall_metabolism_enzyme"/>
</dbReference>
<feature type="compositionally biased region" description="Low complexity" evidence="1">
    <location>
        <begin position="621"/>
        <end position="631"/>
    </location>
</feature>
<dbReference type="SMART" id="SM00257">
    <property type="entry name" value="LysM"/>
    <property type="match status" value="2"/>
</dbReference>
<sequence>MVSEEIAQRIAETPKQTAPETHRRVRTSAAMIGLAISMGASSLLLPKQGENAMAAEPVANEPTTATTTGSGTSDVSLSASPKIEPSLPIQLGATGSGTLSGASALSGQQIVQVGQKIDLVAPETGVKSVDFARTSPIVTARLKAAGLGAAVNTSESATLNPVNLVENADDLLKAEQNQSLDQLKQKREQLRDSLTQLRPDSQTASESSTPTVRGLNFATPQSLASSEEGIAYYPLIEAVPTEGTISAAPTVTAATRLSAPQNNPLQLEAVPNSVQPELPVVPLPSSEAVSPSWQSSVTAASTTGATITNPARFGERTQVYQVKPGDTVEAIARRHGLTRSELVEANQLADPNNLSVSQVLRIPVAEFKPTAPQLVTLQPEQPATAELNSEVEESVVAEVEVPHQASVEPLAQIQPETATLMPQALPSPTAESLKTEIQNLREKYQAPEPQASTPPLPIVALEVASIAEPQVNSLPVQYRVNPGDTLDAIARRYGVSRSEIIQANQISNPNLIKVNQVLQIPNGGTSQSTAIAIPNFNRQREVSIAAAQPVAVFNSAASNSQRSFDPAPIATISPSAQSQSSLAPARVANQLATRSEEEAPRSYVEGLMNEINQMRERYQEQPTAQQPQTPASENSTSQAVNPEFSPSRAEEAEQPRSQRSQQPVAAAPATPRNTARPSAQQVAVAPAPPASYNPALQIPYGRVVSPELPPLAPAERYLPEGAPTFDGYVWPAKGVFTSGYGWRWGRMHRGIDIAGPVGTPIVAAAGGVVDFAGWNSGGYGNLVDIRHPDGSLTRYAHNHRLLVRTGQQVEQGQQIAEMGSTGYSTGPHLHFEIHPAGQGAVNPMAFLPR</sequence>
<feature type="region of interest" description="Disordered" evidence="1">
    <location>
        <begin position="568"/>
        <end position="604"/>
    </location>
</feature>
<dbReference type="InterPro" id="IPR011055">
    <property type="entry name" value="Dup_hybrid_motif"/>
</dbReference>
<feature type="compositionally biased region" description="Low complexity" evidence="1">
    <location>
        <begin position="63"/>
        <end position="73"/>
    </location>
</feature>
<gene>
    <name evidence="3" type="ORF">BH720_16510</name>
</gene>
<feature type="compositionally biased region" description="Polar residues" evidence="1">
    <location>
        <begin position="194"/>
        <end position="211"/>
    </location>
</feature>
<dbReference type="Pfam" id="PF01551">
    <property type="entry name" value="Peptidase_M23"/>
    <property type="match status" value="1"/>
</dbReference>
<reference evidence="3" key="1">
    <citation type="submission" date="2016-09" db="EMBL/GenBank/DDBJ databases">
        <title>Draft genome of thermotolerant cyanobacterium Desertifilum sp. strain IPPAS B-1220.</title>
        <authorList>
            <person name="Sinetova M.A."/>
            <person name="Bolakhan K."/>
            <person name="Zayadan B.K."/>
            <person name="Mironov K.S."/>
            <person name="Ustinova V."/>
            <person name="Kupriyanova E.V."/>
            <person name="Sidorov R.A."/>
            <person name="Skrypnik A.N."/>
            <person name="Gogoleva N.E."/>
            <person name="Gogolev Y.V."/>
            <person name="Los D.A."/>
        </authorList>
    </citation>
    <scope>NUCLEOTIDE SEQUENCE [LARGE SCALE GENOMIC DNA]</scope>
    <source>
        <strain evidence="3">IPPAS B-1220</strain>
    </source>
</reference>
<dbReference type="Gene3D" id="3.10.350.10">
    <property type="entry name" value="LysM domain"/>
    <property type="match status" value="2"/>
</dbReference>
<dbReference type="PANTHER" id="PTHR21666">
    <property type="entry name" value="PEPTIDASE-RELATED"/>
    <property type="match status" value="1"/>
</dbReference>
<organism evidence="3">
    <name type="scientific">Desertifilum tharense IPPAS B-1220</name>
    <dbReference type="NCBI Taxonomy" id="1781255"/>
    <lineage>
        <taxon>Bacteria</taxon>
        <taxon>Bacillati</taxon>
        <taxon>Cyanobacteriota</taxon>
        <taxon>Cyanophyceae</taxon>
        <taxon>Desertifilales</taxon>
        <taxon>Desertifilaceae</taxon>
        <taxon>Desertifilum</taxon>
    </lineage>
</organism>